<feature type="transmembrane region" description="Helical" evidence="7">
    <location>
        <begin position="435"/>
        <end position="456"/>
    </location>
</feature>
<dbReference type="Gene3D" id="3.30.70.100">
    <property type="match status" value="1"/>
</dbReference>
<dbReference type="InterPro" id="IPR006685">
    <property type="entry name" value="MscS_channel_2nd"/>
</dbReference>
<feature type="transmembrane region" description="Helical" evidence="7">
    <location>
        <begin position="278"/>
        <end position="298"/>
    </location>
</feature>
<feature type="transmembrane region" description="Helical" evidence="7">
    <location>
        <begin position="199"/>
        <end position="220"/>
    </location>
</feature>
<feature type="transmembrane region" description="Helical" evidence="7">
    <location>
        <begin position="554"/>
        <end position="576"/>
    </location>
</feature>
<feature type="transmembrane region" description="Helical" evidence="7">
    <location>
        <begin position="403"/>
        <end position="423"/>
    </location>
</feature>
<feature type="chain" id="PRO_5045216818" evidence="8">
    <location>
        <begin position="22"/>
        <end position="792"/>
    </location>
</feature>
<evidence type="ECO:0000256" key="5">
    <source>
        <dbReference type="ARBA" id="ARBA00022989"/>
    </source>
</evidence>
<evidence type="ECO:0000256" key="4">
    <source>
        <dbReference type="ARBA" id="ARBA00022692"/>
    </source>
</evidence>
<dbReference type="RefSeq" id="WP_317562008.1">
    <property type="nucleotide sequence ID" value="NZ_JAWLIP010000008.1"/>
</dbReference>
<keyword evidence="4 7" id="KW-0812">Transmembrane</keyword>
<keyword evidence="13" id="KW-1185">Reference proteome</keyword>
<evidence type="ECO:0000256" key="1">
    <source>
        <dbReference type="ARBA" id="ARBA00004651"/>
    </source>
</evidence>
<feature type="signal peptide" evidence="8">
    <location>
        <begin position="1"/>
        <end position="21"/>
    </location>
</feature>
<name>A0ABU4ANT8_9HYPH</name>
<dbReference type="SUPFAM" id="SSF82689">
    <property type="entry name" value="Mechanosensitive channel protein MscS (YggB), C-terminal domain"/>
    <property type="match status" value="1"/>
</dbReference>
<keyword evidence="3" id="KW-1003">Cell membrane</keyword>
<dbReference type="Pfam" id="PF00924">
    <property type="entry name" value="MS_channel_2nd"/>
    <property type="match status" value="1"/>
</dbReference>
<feature type="domain" description="Mechanosensitive ion channel MscS" evidence="9">
    <location>
        <begin position="600"/>
        <end position="665"/>
    </location>
</feature>
<dbReference type="Gene3D" id="1.10.287.1260">
    <property type="match status" value="1"/>
</dbReference>
<evidence type="ECO:0000256" key="2">
    <source>
        <dbReference type="ARBA" id="ARBA00008017"/>
    </source>
</evidence>
<keyword evidence="6 7" id="KW-0472">Membrane</keyword>
<reference evidence="12 13" key="1">
    <citation type="submission" date="2023-10" db="EMBL/GenBank/DDBJ databases">
        <authorList>
            <person name="Venkata Ramana C."/>
            <person name="Sasikala C."/>
            <person name="Dhurka M."/>
        </authorList>
    </citation>
    <scope>NUCLEOTIDE SEQUENCE [LARGE SCALE GENOMIC DNA]</scope>
    <source>
        <strain evidence="12 13">KCTC 32151</strain>
    </source>
</reference>
<dbReference type="InterPro" id="IPR052702">
    <property type="entry name" value="MscS-like_channel"/>
</dbReference>
<dbReference type="SUPFAM" id="SSF50182">
    <property type="entry name" value="Sm-like ribonucleoproteins"/>
    <property type="match status" value="1"/>
</dbReference>
<evidence type="ECO:0000313" key="12">
    <source>
        <dbReference type="EMBL" id="MDV6227912.1"/>
    </source>
</evidence>
<dbReference type="InterPro" id="IPR010920">
    <property type="entry name" value="LSM_dom_sf"/>
</dbReference>
<proteinExistence type="inferred from homology"/>
<dbReference type="Gene3D" id="2.30.30.60">
    <property type="match status" value="1"/>
</dbReference>
<feature type="transmembrane region" description="Helical" evidence="7">
    <location>
        <begin position="240"/>
        <end position="266"/>
    </location>
</feature>
<dbReference type="PANTHER" id="PTHR30347:SF1">
    <property type="entry name" value="MECHANOSENSITIVE CHANNEL MSCK"/>
    <property type="match status" value="1"/>
</dbReference>
<dbReference type="InterPro" id="IPR011014">
    <property type="entry name" value="MscS_channel_TM-2"/>
</dbReference>
<feature type="transmembrane region" description="Helical" evidence="7">
    <location>
        <begin position="508"/>
        <end position="533"/>
    </location>
</feature>
<protein>
    <submittedName>
        <fullName evidence="12">DUF3772 domain-containing protein</fullName>
    </submittedName>
</protein>
<accession>A0ABU4ANT8</accession>
<dbReference type="EMBL" id="JAWLIP010000008">
    <property type="protein sequence ID" value="MDV6227912.1"/>
    <property type="molecule type" value="Genomic_DNA"/>
</dbReference>
<evidence type="ECO:0000256" key="3">
    <source>
        <dbReference type="ARBA" id="ARBA00022475"/>
    </source>
</evidence>
<evidence type="ECO:0000259" key="11">
    <source>
        <dbReference type="Pfam" id="PF21082"/>
    </source>
</evidence>
<evidence type="ECO:0000256" key="8">
    <source>
        <dbReference type="SAM" id="SignalP"/>
    </source>
</evidence>
<dbReference type="Pfam" id="PF21082">
    <property type="entry name" value="MS_channel_3rd"/>
    <property type="match status" value="1"/>
</dbReference>
<evidence type="ECO:0000256" key="7">
    <source>
        <dbReference type="SAM" id="Phobius"/>
    </source>
</evidence>
<feature type="domain" description="DUF3772" evidence="10">
    <location>
        <begin position="124"/>
        <end position="182"/>
    </location>
</feature>
<feature type="transmembrane region" description="Helical" evidence="7">
    <location>
        <begin position="350"/>
        <end position="368"/>
    </location>
</feature>
<dbReference type="InterPro" id="IPR011066">
    <property type="entry name" value="MscS_channel_C_sf"/>
</dbReference>
<comment type="subcellular location">
    <subcellularLocation>
        <location evidence="1">Cell membrane</location>
        <topology evidence="1">Multi-pass membrane protein</topology>
    </subcellularLocation>
</comment>
<dbReference type="PANTHER" id="PTHR30347">
    <property type="entry name" value="POTASSIUM CHANNEL RELATED"/>
    <property type="match status" value="1"/>
</dbReference>
<feature type="domain" description="Mechanosensitive ion channel MscS C-terminal" evidence="11">
    <location>
        <begin position="675"/>
        <end position="756"/>
    </location>
</feature>
<gene>
    <name evidence="12" type="ORF">R2G56_16570</name>
</gene>
<evidence type="ECO:0000313" key="13">
    <source>
        <dbReference type="Proteomes" id="UP001185659"/>
    </source>
</evidence>
<feature type="transmembrane region" description="Helical" evidence="7">
    <location>
        <begin position="582"/>
        <end position="612"/>
    </location>
</feature>
<keyword evidence="5 7" id="KW-1133">Transmembrane helix</keyword>
<dbReference type="SUPFAM" id="SSF82861">
    <property type="entry name" value="Mechanosensitive channel protein MscS (YggB), transmembrane region"/>
    <property type="match status" value="1"/>
</dbReference>
<comment type="caution">
    <text evidence="12">The sequence shown here is derived from an EMBL/GenBank/DDBJ whole genome shotgun (WGS) entry which is preliminary data.</text>
</comment>
<evidence type="ECO:0000259" key="9">
    <source>
        <dbReference type="Pfam" id="PF00924"/>
    </source>
</evidence>
<dbReference type="InterPro" id="IPR023408">
    <property type="entry name" value="MscS_beta-dom_sf"/>
</dbReference>
<dbReference type="InterPro" id="IPR049278">
    <property type="entry name" value="MS_channel_C"/>
</dbReference>
<sequence>MHRFWTGFLILLLLAAPIRTAAAQVQTDTLMIRWDASAARAEEALRNRRASTDSLEALRTEIAGQRTEAFDIIERGDILTLTLQAQLDALGPPPADGAEETPAIAARRAELTEAFDAANKPILAAKQAFNRAEVLIDEIDKLIRSRQRTDLFERIPSPLVPTRWLPAFAELGDYLSGVASEVSGAVRDPTRGLLSRQRIPIALALFGGSLVMLLAIQPFILRRMDAGVNAAIRPIRRNLLLGLSLALRFILPLIAGLLFFGAFASLGLTLYEGRSLNTIALTLPMLLVFSYWLGYALFAPTLPGFRFVEMSDRAARTATRICLGLGGMLALEIMLEQMEKDYSFAPETRSVLATTVVLLGSLLLWRLASLLARSDKPPEESTARTDADHEDATAFHPRALIAYLIRLAAIAAVVFSLAGYVEIARDALGPMIRSLGLLGVALAVYRLLVTASHIAVREEKAVSSLMPFAAATIVALATLPLFALIWGAREADISDVWILLTEGVEFGGTRISFGVVVMLVAIFVIGVILTRWLQRMLSTTVLPKTRLDSGGRNAVVTGLGYVGITLSALIAVSTAGLDLSSITIVAGALSVGIGFGLQAIVSNFISGIILLIERPIKEGDWIEVAGNSGIVRKISVRSTRIETFDRHEVIVPNADLIAGTVTNMTLSSHTGRLIVPVGVAYGSDLEKTREILLEKARAHRLVLKYPEPVVLFMGLGESSLDFELRCFVNDVYSVLSARSDLLFEIYRALSEAGIEIPFPQRDVSLRNVGDIVEAVTSRRDGGQAPKPTPDPA</sequence>
<comment type="similarity">
    <text evidence="2">Belongs to the MscS (TC 1.A.23) family.</text>
</comment>
<dbReference type="Proteomes" id="UP001185659">
    <property type="component" value="Unassembled WGS sequence"/>
</dbReference>
<dbReference type="Pfam" id="PF12607">
    <property type="entry name" value="DUF3772"/>
    <property type="match status" value="1"/>
</dbReference>
<evidence type="ECO:0000256" key="6">
    <source>
        <dbReference type="ARBA" id="ARBA00023136"/>
    </source>
</evidence>
<feature type="transmembrane region" description="Helical" evidence="7">
    <location>
        <begin position="318"/>
        <end position="335"/>
    </location>
</feature>
<feature type="transmembrane region" description="Helical" evidence="7">
    <location>
        <begin position="468"/>
        <end position="488"/>
    </location>
</feature>
<dbReference type="InterPro" id="IPR006686">
    <property type="entry name" value="MscS_channel_CS"/>
</dbReference>
<keyword evidence="8" id="KW-0732">Signal</keyword>
<dbReference type="InterPro" id="IPR022249">
    <property type="entry name" value="DUF3772"/>
</dbReference>
<dbReference type="PROSITE" id="PS01246">
    <property type="entry name" value="UPF0003"/>
    <property type="match status" value="1"/>
</dbReference>
<evidence type="ECO:0000259" key="10">
    <source>
        <dbReference type="Pfam" id="PF12607"/>
    </source>
</evidence>
<organism evidence="12 13">
    <name type="scientific">Nitratireductor aquimarinus</name>
    <dbReference type="NCBI Taxonomy" id="889300"/>
    <lineage>
        <taxon>Bacteria</taxon>
        <taxon>Pseudomonadati</taxon>
        <taxon>Pseudomonadota</taxon>
        <taxon>Alphaproteobacteria</taxon>
        <taxon>Hyphomicrobiales</taxon>
        <taxon>Phyllobacteriaceae</taxon>
        <taxon>Nitratireductor</taxon>
    </lineage>
</organism>